<name>A0AAU9Y3V2_9CNID</name>
<comment type="caution">
    <text evidence="1">The sequence shown here is derived from an EMBL/GenBank/DDBJ whole genome shotgun (WGS) entry which is preliminary data.</text>
</comment>
<accession>A0AAU9Y3V2</accession>
<evidence type="ECO:0000313" key="1">
    <source>
        <dbReference type="EMBL" id="CAH3166319.1"/>
    </source>
</evidence>
<evidence type="ECO:0000313" key="2">
    <source>
        <dbReference type="Proteomes" id="UP001159428"/>
    </source>
</evidence>
<reference evidence="1 2" key="1">
    <citation type="submission" date="2022-05" db="EMBL/GenBank/DDBJ databases">
        <authorList>
            <consortium name="Genoscope - CEA"/>
            <person name="William W."/>
        </authorList>
    </citation>
    <scope>NUCLEOTIDE SEQUENCE [LARGE SCALE GENOMIC DNA]</scope>
</reference>
<proteinExistence type="predicted"/>
<gene>
    <name evidence="1" type="ORF">PMEA_00005242</name>
</gene>
<sequence>MNFFIGFAESEDEDENRESKRIGELEINDEELGKLCHRKQLFGCLLSLYLICCVELVCCDCVELPVQDQPSPSIVIAGPYVDHMQTTWCR</sequence>
<dbReference type="AlphaFoldDB" id="A0AAU9Y3V2"/>
<dbReference type="EMBL" id="CALNXJ010000132">
    <property type="protein sequence ID" value="CAH3166319.1"/>
    <property type="molecule type" value="Genomic_DNA"/>
</dbReference>
<dbReference type="Proteomes" id="UP001159428">
    <property type="component" value="Unassembled WGS sequence"/>
</dbReference>
<organism evidence="1 2">
    <name type="scientific">Pocillopora meandrina</name>
    <dbReference type="NCBI Taxonomy" id="46732"/>
    <lineage>
        <taxon>Eukaryota</taxon>
        <taxon>Metazoa</taxon>
        <taxon>Cnidaria</taxon>
        <taxon>Anthozoa</taxon>
        <taxon>Hexacorallia</taxon>
        <taxon>Scleractinia</taxon>
        <taxon>Astrocoeniina</taxon>
        <taxon>Pocilloporidae</taxon>
        <taxon>Pocillopora</taxon>
    </lineage>
</organism>
<keyword evidence="2" id="KW-1185">Reference proteome</keyword>
<protein>
    <submittedName>
        <fullName evidence="1">Uncharacterized protein</fullName>
    </submittedName>
</protein>